<reference evidence="1" key="2">
    <citation type="submission" date="2020-09" db="EMBL/GenBank/DDBJ databases">
        <authorList>
            <person name="Sun Q."/>
            <person name="Ohkuma M."/>
        </authorList>
    </citation>
    <scope>NUCLEOTIDE SEQUENCE</scope>
    <source>
        <strain evidence="1">JCM 4391</strain>
    </source>
</reference>
<sequence length="68" mass="7287">MPSIHSGSGSSAWTGPAWEPSLGLAHSLADVVEFLRRAGLEVSEYEAARSPLIQWRGGGPYVWVDPPP</sequence>
<dbReference type="EMBL" id="BMTP01000038">
    <property type="protein sequence ID" value="GGU68605.1"/>
    <property type="molecule type" value="Genomic_DNA"/>
</dbReference>
<protein>
    <submittedName>
        <fullName evidence="1">Uncharacterized protein</fullName>
    </submittedName>
</protein>
<comment type="caution">
    <text evidence="1">The sequence shown here is derived from an EMBL/GenBank/DDBJ whole genome shotgun (WGS) entry which is preliminary data.</text>
</comment>
<dbReference type="RefSeq" id="WP_308431418.1">
    <property type="nucleotide sequence ID" value="NZ_BMTP01000038.1"/>
</dbReference>
<evidence type="ECO:0000313" key="2">
    <source>
        <dbReference type="Proteomes" id="UP000636661"/>
    </source>
</evidence>
<organism evidence="1 2">
    <name type="scientific">Streptomyces lavendofoliae</name>
    <dbReference type="NCBI Taxonomy" id="67314"/>
    <lineage>
        <taxon>Bacteria</taxon>
        <taxon>Bacillati</taxon>
        <taxon>Actinomycetota</taxon>
        <taxon>Actinomycetes</taxon>
        <taxon>Kitasatosporales</taxon>
        <taxon>Streptomycetaceae</taxon>
        <taxon>Streptomyces</taxon>
    </lineage>
</organism>
<keyword evidence="2" id="KW-1185">Reference proteome</keyword>
<accession>A0A918I674</accession>
<dbReference type="AlphaFoldDB" id="A0A918I674"/>
<gene>
    <name evidence="1" type="ORF">GCM10010274_66130</name>
</gene>
<evidence type="ECO:0000313" key="1">
    <source>
        <dbReference type="EMBL" id="GGU68605.1"/>
    </source>
</evidence>
<name>A0A918I674_9ACTN</name>
<dbReference type="Proteomes" id="UP000636661">
    <property type="component" value="Unassembled WGS sequence"/>
</dbReference>
<reference evidence="1" key="1">
    <citation type="journal article" date="2014" name="Int. J. Syst. Evol. Microbiol.">
        <title>Complete genome sequence of Corynebacterium casei LMG S-19264T (=DSM 44701T), isolated from a smear-ripened cheese.</title>
        <authorList>
            <consortium name="US DOE Joint Genome Institute (JGI-PGF)"/>
            <person name="Walter F."/>
            <person name="Albersmeier A."/>
            <person name="Kalinowski J."/>
            <person name="Ruckert C."/>
        </authorList>
    </citation>
    <scope>NUCLEOTIDE SEQUENCE</scope>
    <source>
        <strain evidence="1">JCM 4391</strain>
    </source>
</reference>
<proteinExistence type="predicted"/>